<dbReference type="PROSITE" id="PS51421">
    <property type="entry name" value="RAS"/>
    <property type="match status" value="1"/>
</dbReference>
<evidence type="ECO:0000256" key="10">
    <source>
        <dbReference type="SAM" id="MobiDB-lite"/>
    </source>
</evidence>
<dbReference type="InterPro" id="IPR005225">
    <property type="entry name" value="Small_GTP-bd"/>
</dbReference>
<name>A0A8J2K438_9HEXA</name>
<dbReference type="SMART" id="SM00174">
    <property type="entry name" value="RHO"/>
    <property type="match status" value="1"/>
</dbReference>
<evidence type="ECO:0000313" key="11">
    <source>
        <dbReference type="EMBL" id="CAG7731832.1"/>
    </source>
</evidence>
<evidence type="ECO:0000313" key="12">
    <source>
        <dbReference type="Proteomes" id="UP000708208"/>
    </source>
</evidence>
<evidence type="ECO:0000256" key="7">
    <source>
        <dbReference type="ARBA" id="ARBA00023136"/>
    </source>
</evidence>
<keyword evidence="6" id="KW-0342">GTP-binding</keyword>
<comment type="similarity">
    <text evidence="2">Belongs to the small GTPase superfamily. Rho family.</text>
</comment>
<dbReference type="GO" id="GO:0001667">
    <property type="term" value="P:ameboidal-type cell migration"/>
    <property type="evidence" value="ECO:0007669"/>
    <property type="project" value="UniProtKB-ARBA"/>
</dbReference>
<dbReference type="InterPro" id="IPR003578">
    <property type="entry name" value="Small_GTPase_Rho"/>
</dbReference>
<dbReference type="NCBIfam" id="TIGR00231">
    <property type="entry name" value="small_GTP"/>
    <property type="match status" value="1"/>
</dbReference>
<evidence type="ECO:0000256" key="8">
    <source>
        <dbReference type="ARBA" id="ARBA00023288"/>
    </source>
</evidence>
<dbReference type="OrthoDB" id="8830751at2759"/>
<dbReference type="GO" id="GO:0005886">
    <property type="term" value="C:plasma membrane"/>
    <property type="evidence" value="ECO:0007669"/>
    <property type="project" value="UniProtKB-SubCell"/>
</dbReference>
<dbReference type="GO" id="GO:0003924">
    <property type="term" value="F:GTPase activity"/>
    <property type="evidence" value="ECO:0007669"/>
    <property type="project" value="InterPro"/>
</dbReference>
<proteinExistence type="inferred from homology"/>
<dbReference type="GO" id="GO:0035099">
    <property type="term" value="P:hemocyte migration"/>
    <property type="evidence" value="ECO:0007669"/>
    <property type="project" value="UniProtKB-ARBA"/>
</dbReference>
<dbReference type="CDD" id="cd00157">
    <property type="entry name" value="Rho"/>
    <property type="match status" value="1"/>
</dbReference>
<keyword evidence="7" id="KW-0472">Membrane</keyword>
<evidence type="ECO:0000256" key="1">
    <source>
        <dbReference type="ARBA" id="ARBA00004342"/>
    </source>
</evidence>
<dbReference type="SMART" id="SM00175">
    <property type="entry name" value="RAB"/>
    <property type="match status" value="1"/>
</dbReference>
<dbReference type="PANTHER" id="PTHR24072">
    <property type="entry name" value="RHO FAMILY GTPASE"/>
    <property type="match status" value="1"/>
</dbReference>
<dbReference type="GO" id="GO:0035006">
    <property type="term" value="P:melanization defense response"/>
    <property type="evidence" value="ECO:0007669"/>
    <property type="project" value="UniProtKB-ARBA"/>
</dbReference>
<keyword evidence="12" id="KW-1185">Reference proteome</keyword>
<dbReference type="Proteomes" id="UP000708208">
    <property type="component" value="Unassembled WGS sequence"/>
</dbReference>
<dbReference type="EMBL" id="CAJVCH010220207">
    <property type="protein sequence ID" value="CAG7731832.1"/>
    <property type="molecule type" value="Genomic_DNA"/>
</dbReference>
<dbReference type="GO" id="GO:0003006">
    <property type="term" value="P:developmental process involved in reproduction"/>
    <property type="evidence" value="ECO:0007669"/>
    <property type="project" value="UniProtKB-ARBA"/>
</dbReference>
<organism evidence="11 12">
    <name type="scientific">Allacma fusca</name>
    <dbReference type="NCBI Taxonomy" id="39272"/>
    <lineage>
        <taxon>Eukaryota</taxon>
        <taxon>Metazoa</taxon>
        <taxon>Ecdysozoa</taxon>
        <taxon>Arthropoda</taxon>
        <taxon>Hexapoda</taxon>
        <taxon>Collembola</taxon>
        <taxon>Symphypleona</taxon>
        <taxon>Sminthuridae</taxon>
        <taxon>Allacma</taxon>
    </lineage>
</organism>
<dbReference type="SMART" id="SM00173">
    <property type="entry name" value="RAS"/>
    <property type="match status" value="1"/>
</dbReference>
<evidence type="ECO:0000256" key="9">
    <source>
        <dbReference type="ARBA" id="ARBA00023289"/>
    </source>
</evidence>
<dbReference type="PROSITE" id="PS51419">
    <property type="entry name" value="RAB"/>
    <property type="match status" value="1"/>
</dbReference>
<dbReference type="AlphaFoldDB" id="A0A8J2K438"/>
<comment type="subcellular location">
    <subcellularLocation>
        <location evidence="1">Cell membrane</location>
        <topology evidence="1">Lipid-anchor</topology>
        <orientation evidence="1">Cytoplasmic side</orientation>
    </subcellularLocation>
</comment>
<dbReference type="GO" id="GO:0005525">
    <property type="term" value="F:GTP binding"/>
    <property type="evidence" value="ECO:0007669"/>
    <property type="project" value="UniProtKB-KW"/>
</dbReference>
<keyword evidence="9" id="KW-0636">Prenylation</keyword>
<reference evidence="11" key="1">
    <citation type="submission" date="2021-06" db="EMBL/GenBank/DDBJ databases">
        <authorList>
            <person name="Hodson N. C."/>
            <person name="Mongue J. A."/>
            <person name="Jaron S. K."/>
        </authorList>
    </citation>
    <scope>NUCLEOTIDE SEQUENCE</scope>
</reference>
<evidence type="ECO:0000256" key="3">
    <source>
        <dbReference type="ARBA" id="ARBA00022475"/>
    </source>
</evidence>
<comment type="caution">
    <text evidence="11">The sequence shown here is derived from an EMBL/GenBank/DDBJ whole genome shotgun (WGS) entry which is preliminary data.</text>
</comment>
<dbReference type="PROSITE" id="PS51420">
    <property type="entry name" value="RHO"/>
    <property type="match status" value="1"/>
</dbReference>
<accession>A0A8J2K438</accession>
<dbReference type="InterPro" id="IPR001806">
    <property type="entry name" value="Small_GTPase"/>
</dbReference>
<dbReference type="Pfam" id="PF00071">
    <property type="entry name" value="Ras"/>
    <property type="match status" value="1"/>
</dbReference>
<sequence>MRNYGMRNKSSEQNISQPAGFEPARGDPIGLAVQRLNHSAKAASFIRILNLSLVKCGSKTFEIALVLIMSGRQDTESRRPLKITVVGDGTVGKTCLLISYTANSFPTEHEPTVFDNYAKTLTVDGAEFSLTLWDTAGQEEYEKLRPLSYPKTDCFILCYAVDNRSSFANIESKWIGELRQHCPLAAVLLVGTKADLIAQGSNPVTEQEGKKLKSKIKAKGFLHCSAKTGDNIDNVFIESVRAAMNMKDKSKPSRCCSML</sequence>
<evidence type="ECO:0000256" key="5">
    <source>
        <dbReference type="ARBA" id="ARBA00022741"/>
    </source>
</evidence>
<protein>
    <submittedName>
        <fullName evidence="11">Uncharacterized protein</fullName>
    </submittedName>
</protein>
<dbReference type="GO" id="GO:0022412">
    <property type="term" value="P:cellular process involved in reproduction in multicellular organism"/>
    <property type="evidence" value="ECO:0007669"/>
    <property type="project" value="UniProtKB-ARBA"/>
</dbReference>
<evidence type="ECO:0000256" key="4">
    <source>
        <dbReference type="ARBA" id="ARBA00022481"/>
    </source>
</evidence>
<keyword evidence="4" id="KW-0488">Methylation</keyword>
<gene>
    <name evidence="11" type="ORF">AFUS01_LOCUS20396</name>
</gene>
<keyword evidence="8" id="KW-0449">Lipoprotein</keyword>
<dbReference type="GO" id="GO:0007264">
    <property type="term" value="P:small GTPase-mediated signal transduction"/>
    <property type="evidence" value="ECO:0007669"/>
    <property type="project" value="InterPro"/>
</dbReference>
<keyword evidence="3" id="KW-1003">Cell membrane</keyword>
<keyword evidence="5" id="KW-0547">Nucleotide-binding</keyword>
<dbReference type="FunFam" id="3.40.50.300:FF:000983">
    <property type="entry name" value="Rho family GTPase"/>
    <property type="match status" value="1"/>
</dbReference>
<feature type="region of interest" description="Disordered" evidence="10">
    <location>
        <begin position="1"/>
        <end position="21"/>
    </location>
</feature>
<evidence type="ECO:0000256" key="2">
    <source>
        <dbReference type="ARBA" id="ARBA00010142"/>
    </source>
</evidence>
<evidence type="ECO:0000256" key="6">
    <source>
        <dbReference type="ARBA" id="ARBA00023134"/>
    </source>
</evidence>